<evidence type="ECO:0000256" key="1">
    <source>
        <dbReference type="ARBA" id="ARBA00006817"/>
    </source>
</evidence>
<dbReference type="Proteomes" id="UP000229615">
    <property type="component" value="Unassembled WGS sequence"/>
</dbReference>
<evidence type="ECO:0000313" key="4">
    <source>
        <dbReference type="Proteomes" id="UP000229615"/>
    </source>
</evidence>
<protein>
    <submittedName>
        <fullName evidence="3">ATPase</fullName>
    </submittedName>
</protein>
<dbReference type="AlphaFoldDB" id="A0A2H0UPU2"/>
<dbReference type="InterPro" id="IPR023393">
    <property type="entry name" value="START-like_dom_sf"/>
</dbReference>
<dbReference type="Gene3D" id="3.30.530.20">
    <property type="match status" value="1"/>
</dbReference>
<evidence type="ECO:0000259" key="2">
    <source>
        <dbReference type="Pfam" id="PF08327"/>
    </source>
</evidence>
<dbReference type="EMBL" id="PFBB01000024">
    <property type="protein sequence ID" value="PIR88420.1"/>
    <property type="molecule type" value="Genomic_DNA"/>
</dbReference>
<organism evidence="3 4">
    <name type="scientific">Candidatus Harrisonbacteria bacterium CG10_big_fil_rev_8_21_14_0_10_44_23</name>
    <dbReference type="NCBI Taxonomy" id="1974585"/>
    <lineage>
        <taxon>Bacteria</taxon>
        <taxon>Candidatus Harrisoniibacteriota</taxon>
    </lineage>
</organism>
<dbReference type="SUPFAM" id="SSF55961">
    <property type="entry name" value="Bet v1-like"/>
    <property type="match status" value="1"/>
</dbReference>
<dbReference type="InterPro" id="IPR013538">
    <property type="entry name" value="ASHA1/2-like_C"/>
</dbReference>
<name>A0A2H0UPU2_9BACT</name>
<comment type="caution">
    <text evidence="3">The sequence shown here is derived from an EMBL/GenBank/DDBJ whole genome shotgun (WGS) entry which is preliminary data.</text>
</comment>
<evidence type="ECO:0000313" key="3">
    <source>
        <dbReference type="EMBL" id="PIR88420.1"/>
    </source>
</evidence>
<accession>A0A2H0UPU2</accession>
<gene>
    <name evidence="3" type="ORF">COU09_02345</name>
</gene>
<dbReference type="Pfam" id="PF08327">
    <property type="entry name" value="AHSA1"/>
    <property type="match status" value="1"/>
</dbReference>
<proteinExistence type="inferred from homology"/>
<dbReference type="CDD" id="cd07814">
    <property type="entry name" value="SRPBCC_CalC_Aha1-like"/>
    <property type="match status" value="1"/>
</dbReference>
<sequence length="143" mass="16381">MNKELIVEKSVKVSAPVQKVWEALTNPEMVKQYLFGTQLVTDWQVGNDIVFQGSYEGKEYLDKGKIVQFEPEKLLQYTYLSSFSGLEDKEENYSLVTYEVSGEDGDITLKVSQKRFANEQAREHSESGWDMVLNGIKKLVESE</sequence>
<comment type="similarity">
    <text evidence="1">Belongs to the AHA1 family.</text>
</comment>
<feature type="domain" description="Activator of Hsp90 ATPase homologue 1/2-like C-terminal" evidence="2">
    <location>
        <begin position="15"/>
        <end position="141"/>
    </location>
</feature>
<reference evidence="4" key="1">
    <citation type="submission" date="2017-09" db="EMBL/GenBank/DDBJ databases">
        <title>Depth-based differentiation of microbial function through sediment-hosted aquifers and enrichment of novel symbionts in the deep terrestrial subsurface.</title>
        <authorList>
            <person name="Probst A.J."/>
            <person name="Ladd B."/>
            <person name="Jarett J.K."/>
            <person name="Geller-Mcgrath D.E."/>
            <person name="Sieber C.M.K."/>
            <person name="Emerson J.B."/>
            <person name="Anantharaman K."/>
            <person name="Thomas B.C."/>
            <person name="Malmstrom R."/>
            <person name="Stieglmeier M."/>
            <person name="Klingl A."/>
            <person name="Woyke T."/>
            <person name="Ryan C.M."/>
            <person name="Banfield J.F."/>
        </authorList>
    </citation>
    <scope>NUCLEOTIDE SEQUENCE [LARGE SCALE GENOMIC DNA]</scope>
</reference>